<dbReference type="OrthoDB" id="4849160at2759"/>
<evidence type="ECO:0000256" key="4">
    <source>
        <dbReference type="ARBA" id="ARBA00023157"/>
    </source>
</evidence>
<feature type="signal peptide" evidence="6">
    <location>
        <begin position="1"/>
        <end position="20"/>
    </location>
</feature>
<organism evidence="8 9">
    <name type="scientific">Cadophora malorum</name>
    <dbReference type="NCBI Taxonomy" id="108018"/>
    <lineage>
        <taxon>Eukaryota</taxon>
        <taxon>Fungi</taxon>
        <taxon>Dikarya</taxon>
        <taxon>Ascomycota</taxon>
        <taxon>Pezizomycotina</taxon>
        <taxon>Leotiomycetes</taxon>
        <taxon>Helotiales</taxon>
        <taxon>Ploettnerulaceae</taxon>
        <taxon>Cadophora</taxon>
    </lineage>
</organism>
<evidence type="ECO:0000313" key="8">
    <source>
        <dbReference type="EMBL" id="KAG4410493.1"/>
    </source>
</evidence>
<name>A0A8H7T1E4_9HELO</name>
<keyword evidence="5" id="KW-0325">Glycoprotein</keyword>
<feature type="chain" id="PRO_5034308897" description="Auxiliary Activity family 9 catalytic domain-containing protein" evidence="6">
    <location>
        <begin position="21"/>
        <end position="247"/>
    </location>
</feature>
<gene>
    <name evidence="8" type="ORF">IFR04_016371</name>
</gene>
<keyword evidence="9" id="KW-1185">Reference proteome</keyword>
<proteinExistence type="predicted"/>
<dbReference type="Proteomes" id="UP000664132">
    <property type="component" value="Unassembled WGS sequence"/>
</dbReference>
<dbReference type="Gene3D" id="2.70.50.70">
    <property type="match status" value="1"/>
</dbReference>
<dbReference type="PANTHER" id="PTHR33353">
    <property type="entry name" value="PUTATIVE (AFU_ORTHOLOGUE AFUA_1G12560)-RELATED"/>
    <property type="match status" value="1"/>
</dbReference>
<evidence type="ECO:0000259" key="7">
    <source>
        <dbReference type="Pfam" id="PF03443"/>
    </source>
</evidence>
<comment type="subcellular location">
    <subcellularLocation>
        <location evidence="2">Secreted</location>
    </subcellularLocation>
</comment>
<evidence type="ECO:0000256" key="3">
    <source>
        <dbReference type="ARBA" id="ARBA00022525"/>
    </source>
</evidence>
<dbReference type="CDD" id="cd21175">
    <property type="entry name" value="LPMO_AA9"/>
    <property type="match status" value="1"/>
</dbReference>
<dbReference type="InterPro" id="IPR049892">
    <property type="entry name" value="AA9"/>
</dbReference>
<evidence type="ECO:0000256" key="6">
    <source>
        <dbReference type="SAM" id="SignalP"/>
    </source>
</evidence>
<dbReference type="PANTHER" id="PTHR33353:SF34">
    <property type="entry name" value="ENDO-BETA-1,4-GLUCANASE D"/>
    <property type="match status" value="1"/>
</dbReference>
<comment type="cofactor">
    <cofactor evidence="1">
        <name>Cu(2+)</name>
        <dbReference type="ChEBI" id="CHEBI:29036"/>
    </cofactor>
</comment>
<evidence type="ECO:0000256" key="5">
    <source>
        <dbReference type="ARBA" id="ARBA00023180"/>
    </source>
</evidence>
<reference evidence="8" key="1">
    <citation type="submission" date="2021-02" db="EMBL/GenBank/DDBJ databases">
        <title>Genome sequence Cadophora malorum strain M34.</title>
        <authorList>
            <person name="Stefanovic E."/>
            <person name="Vu D."/>
            <person name="Scully C."/>
            <person name="Dijksterhuis J."/>
            <person name="Roader J."/>
            <person name="Houbraken J."/>
        </authorList>
    </citation>
    <scope>NUCLEOTIDE SEQUENCE</scope>
    <source>
        <strain evidence="8">M34</strain>
    </source>
</reference>
<dbReference type="InterPro" id="IPR005103">
    <property type="entry name" value="AA9_LPMO"/>
</dbReference>
<evidence type="ECO:0000256" key="1">
    <source>
        <dbReference type="ARBA" id="ARBA00001973"/>
    </source>
</evidence>
<evidence type="ECO:0000313" key="9">
    <source>
        <dbReference type="Proteomes" id="UP000664132"/>
    </source>
</evidence>
<dbReference type="AlphaFoldDB" id="A0A8H7T1E4"/>
<sequence>MRNFLQTTSILSTLATTVLGHGYVSGIVANGVYTGGWQVGYWYDLVNKVPIPQTPGWYEEALDLGFVPPTEYQNPNIICHKNAVNANVSATVAAGGTVQFQWTSWPHNIGPVVTYVANCGGDCKSVAKSTLKFVKIEESGINFSTQVWATGVLMANNNTWTTTVPKTLAPGNYVFRHEIIALHGGSALNGAQNYPFCVNIAVTGSGTQNPAGVLATSFYKATDPGIYFNPYTTLTNYTIPGPTLWKG</sequence>
<feature type="domain" description="Auxiliary Activity family 9 catalytic" evidence="7">
    <location>
        <begin position="21"/>
        <end position="235"/>
    </location>
</feature>
<dbReference type="Pfam" id="PF03443">
    <property type="entry name" value="AA9"/>
    <property type="match status" value="1"/>
</dbReference>
<protein>
    <recommendedName>
        <fullName evidence="7">Auxiliary Activity family 9 catalytic domain-containing protein</fullName>
    </recommendedName>
</protein>
<dbReference type="GO" id="GO:0005576">
    <property type="term" value="C:extracellular region"/>
    <property type="evidence" value="ECO:0007669"/>
    <property type="project" value="UniProtKB-SubCell"/>
</dbReference>
<dbReference type="EMBL" id="JAFJYH010000707">
    <property type="protein sequence ID" value="KAG4410493.1"/>
    <property type="molecule type" value="Genomic_DNA"/>
</dbReference>
<comment type="caution">
    <text evidence="8">The sequence shown here is derived from an EMBL/GenBank/DDBJ whole genome shotgun (WGS) entry which is preliminary data.</text>
</comment>
<keyword evidence="4" id="KW-1015">Disulfide bond</keyword>
<accession>A0A8H7T1E4</accession>
<keyword evidence="3" id="KW-0964">Secreted</keyword>
<evidence type="ECO:0000256" key="2">
    <source>
        <dbReference type="ARBA" id="ARBA00004613"/>
    </source>
</evidence>
<keyword evidence="6" id="KW-0732">Signal</keyword>